<dbReference type="EMBL" id="JBDJNQ010000001">
    <property type="protein sequence ID" value="MEN5375980.1"/>
    <property type="molecule type" value="Genomic_DNA"/>
</dbReference>
<gene>
    <name evidence="1" type="ORF">ABE541_01785</name>
</gene>
<dbReference type="Pfam" id="PF11013">
    <property type="entry name" value="DUF2851"/>
    <property type="match status" value="1"/>
</dbReference>
<reference evidence="1 2" key="1">
    <citation type="submission" date="2024-04" db="EMBL/GenBank/DDBJ databases">
        <title>WGS of bacteria from Torrens River.</title>
        <authorList>
            <person name="Wyrsch E.R."/>
            <person name="Drigo B."/>
        </authorList>
    </citation>
    <scope>NUCLEOTIDE SEQUENCE [LARGE SCALE GENOMIC DNA]</scope>
    <source>
        <strain evidence="1 2">TWI391</strain>
    </source>
</reference>
<protein>
    <submittedName>
        <fullName evidence="1">DUF2851 family protein</fullName>
    </submittedName>
</protein>
<comment type="caution">
    <text evidence="1">The sequence shown here is derived from an EMBL/GenBank/DDBJ whole genome shotgun (WGS) entry which is preliminary data.</text>
</comment>
<keyword evidence="2" id="KW-1185">Reference proteome</keyword>
<dbReference type="InterPro" id="IPR021272">
    <property type="entry name" value="DUF2851"/>
</dbReference>
<accession>A0ABV0BMI5</accession>
<evidence type="ECO:0000313" key="1">
    <source>
        <dbReference type="EMBL" id="MEN5375980.1"/>
    </source>
</evidence>
<dbReference type="Proteomes" id="UP001409291">
    <property type="component" value="Unassembled WGS sequence"/>
</dbReference>
<proteinExistence type="predicted"/>
<name>A0ABV0BMI5_9SPHI</name>
<sequence>MAIPEDLLQFIWRLRLYHTDQLKTVNGESIQVLHVGEHNDNAGPDFLFSKIRIGSELWTGNVEIHVRSSDWFRHGHQKDAKYANVILHVVWDHDQEVIHEDGSLVPTLRLSDYVSEELLKQYQRLMDGQRWIPCESQILHLDSFKVESWVERMAVERMEDKSRLILELLQKFDGDWEKIFFIWLFRSFGFKVNADAFQALGEQLSNLLLLKYRTDISKLEAMIFGQAGFLNSTFDEAYPLQLQKEYLYLKKAYSLKETHFPLLFSRMRPHNFPTIRIAQLASLLQNESVRLQGILAIENLSEFRSLLNNIRVTHYWKTHFSFAKQSLATSDHSLSEMSQNSLIINAFIALTFSYGAYFKLEDLKEKAMRWLEELPTERNNIIQKFEDIGVNAWHAAHSQGLLHIKRKYCDSKQCLRCGIGLELLRR</sequence>
<organism evidence="1 2">
    <name type="scientific">Sphingobacterium kitahiroshimense</name>
    <dbReference type="NCBI Taxonomy" id="470446"/>
    <lineage>
        <taxon>Bacteria</taxon>
        <taxon>Pseudomonadati</taxon>
        <taxon>Bacteroidota</taxon>
        <taxon>Sphingobacteriia</taxon>
        <taxon>Sphingobacteriales</taxon>
        <taxon>Sphingobacteriaceae</taxon>
        <taxon>Sphingobacterium</taxon>
    </lineage>
</organism>
<evidence type="ECO:0000313" key="2">
    <source>
        <dbReference type="Proteomes" id="UP001409291"/>
    </source>
</evidence>
<dbReference type="RefSeq" id="WP_346580468.1">
    <property type="nucleotide sequence ID" value="NZ_JBDJLH010000005.1"/>
</dbReference>